<dbReference type="Pfam" id="PF05692">
    <property type="entry name" value="Myco_haema"/>
    <property type="match status" value="1"/>
</dbReference>
<evidence type="ECO:0000256" key="1">
    <source>
        <dbReference type="SAM" id="MobiDB-lite"/>
    </source>
</evidence>
<feature type="signal peptide" evidence="2">
    <location>
        <begin position="1"/>
        <end position="22"/>
    </location>
</feature>
<accession>A0A0F6CM05</accession>
<proteinExistence type="predicted"/>
<protein>
    <submittedName>
        <fullName evidence="4">VlhA</fullName>
    </submittedName>
</protein>
<dbReference type="PROSITE" id="PS51257">
    <property type="entry name" value="PROKAR_LIPOPROTEIN"/>
    <property type="match status" value="1"/>
</dbReference>
<evidence type="ECO:0000256" key="2">
    <source>
        <dbReference type="SAM" id="SignalP"/>
    </source>
</evidence>
<dbReference type="Gene3D" id="1.20.1270.90">
    <property type="entry name" value="AF1782-like"/>
    <property type="match status" value="1"/>
</dbReference>
<feature type="compositionally biased region" description="Polar residues" evidence="1">
    <location>
        <begin position="66"/>
        <end position="79"/>
    </location>
</feature>
<dbReference type="AlphaFoldDB" id="A0A0F6CM05"/>
<dbReference type="RefSeq" id="WP_085062043.1">
    <property type="nucleotide sequence ID" value="NC_023030.2"/>
</dbReference>
<feature type="compositionally biased region" description="Pro residues" evidence="1">
    <location>
        <begin position="33"/>
        <end position="57"/>
    </location>
</feature>
<sequence length="693" mass="74643">MKRKNILKFVSLLGIGSFVMLAAASCTSATTPTPNPEPKPKPEPNPNPEPKPDPMPNPSSGGMNGGDTNPGNSGGMDNSAQQLSAAKTALTNLLNGQTEKVGLYNDYAKIKDDLVKAYTAAKEISDKSDATLQEVNNAKTTLETAITTAASSKTSFDEKNPELIKAYNALKQTITSEEMQLNQLKDANFETIKNHISNLYKQGKDIITATLDPTTGDGPQAMVVNQANEAIVNATSKLEDWKTNATNLATRFVKQTLNNANLVNETNNQPQPGNYSFVAYASDITSPNWNFAQRTVWTADNRARTSPLPNNSQNSAPLTDVSWIYTLSGTGAKYTLTFDYYGPQTGYLYFPYKLVKDADKNNIGLQYKLNDGNFEQINFAPTQPVESASTEPARSTMLQTAPENQTSEENMTAASQLNPTPTVSDINVAKVTLSNLKFGSNTIEFSVPMGQDDMNKVAPMIGNIYIASSNDEANKKQIYDSIFGNTSSQTANQTSVSVDLLKGYSLATSWKTYIRQFTGLTGNGVQTSNPVYLIGLIGGRQNRILASTSGSMNNPNSPNADNANRTFTIYVNAPVNGNYHISGAYLQGSTPARSLKFSTGTSNSNNEVTVTNLKQNNWTTLGHFDTKMTTSTTVSGTGTPMKRTLTLNEGLNKIILSGVNNGDTPFIGNLTFTLSTTPQTAANPSSATAEKNI</sequence>
<organism evidence="4 5">
    <name type="scientific">Mycoplasmoides gallisepticum S6</name>
    <dbReference type="NCBI Taxonomy" id="1006581"/>
    <lineage>
        <taxon>Bacteria</taxon>
        <taxon>Bacillati</taxon>
        <taxon>Mycoplasmatota</taxon>
        <taxon>Mycoplasmoidales</taxon>
        <taxon>Mycoplasmoidaceae</taxon>
        <taxon>Mycoplasmoides</taxon>
    </lineage>
</organism>
<keyword evidence="2" id="KW-0732">Signal</keyword>
<dbReference type="Gene3D" id="2.60.120.260">
    <property type="entry name" value="Galactose-binding domain-like"/>
    <property type="match status" value="1"/>
</dbReference>
<evidence type="ECO:0000313" key="5">
    <source>
        <dbReference type="Proteomes" id="UP000018735"/>
    </source>
</evidence>
<evidence type="ECO:0000313" key="4">
    <source>
        <dbReference type="EMBL" id="AHV85457.2"/>
    </source>
</evidence>
<dbReference type="KEGG" id="mgz:GCW_92457"/>
<feature type="chain" id="PRO_5007245438" evidence="2">
    <location>
        <begin position="23"/>
        <end position="693"/>
    </location>
</feature>
<feature type="region of interest" description="Disordered" evidence="1">
    <location>
        <begin position="28"/>
        <end position="79"/>
    </location>
</feature>
<dbReference type="Proteomes" id="UP000018735">
    <property type="component" value="Chromosome"/>
</dbReference>
<feature type="domain" description="Haemagglutinin Mycoplasma" evidence="3">
    <location>
        <begin position="252"/>
        <end position="674"/>
    </location>
</feature>
<dbReference type="EMBL" id="CP006916">
    <property type="protein sequence ID" value="AHV85457.2"/>
    <property type="molecule type" value="Genomic_DNA"/>
</dbReference>
<gene>
    <name evidence="4" type="primary">vlhA</name>
    <name evidence="4" type="ORF">GCW_92457</name>
</gene>
<dbReference type="InterPro" id="IPR008692">
    <property type="entry name" value="Hemogglutn_Mycoplasma"/>
</dbReference>
<reference evidence="4 5" key="1">
    <citation type="journal article" date="2011" name="PLoS ONE">
        <title>Core proteome of the minimal cell: comparative proteomics of three mollicute species.</title>
        <authorList>
            <person name="Fisunov G.Y."/>
            <person name="Alexeev D.G."/>
            <person name="Bazaleev N.A."/>
            <person name="Ladygina V.G."/>
            <person name="Galyamina M.A."/>
            <person name="Kondratov I.G."/>
            <person name="Zhukova N.A."/>
            <person name="Serebryakova M.V."/>
            <person name="Demina I.A."/>
            <person name="Govorun V.M."/>
        </authorList>
    </citation>
    <scope>NUCLEOTIDE SEQUENCE [LARGE SCALE GENOMIC DNA]</scope>
    <source>
        <strain evidence="4 5">S6</strain>
    </source>
</reference>
<name>A0A0F6CM05_MYCGL</name>
<dbReference type="Pfam" id="PF07554">
    <property type="entry name" value="FIVAR"/>
    <property type="match status" value="2"/>
</dbReference>
<evidence type="ECO:0000259" key="3">
    <source>
        <dbReference type="Pfam" id="PF05692"/>
    </source>
</evidence>